<dbReference type="EMBL" id="KQ416811">
    <property type="protein sequence ID" value="KOF95077.1"/>
    <property type="molecule type" value="Genomic_DNA"/>
</dbReference>
<name>A0A0L8I0S6_OCTBM</name>
<dbReference type="AlphaFoldDB" id="A0A0L8I0S6"/>
<reference evidence="1" key="1">
    <citation type="submission" date="2015-07" db="EMBL/GenBank/DDBJ databases">
        <title>MeaNS - Measles Nucleotide Surveillance Program.</title>
        <authorList>
            <person name="Tran T."/>
            <person name="Druce J."/>
        </authorList>
    </citation>
    <scope>NUCLEOTIDE SEQUENCE</scope>
    <source>
        <strain evidence="1">UCB-OBI-ISO-001</strain>
        <tissue evidence="1">Gonad</tissue>
    </source>
</reference>
<organism evidence="1">
    <name type="scientific">Octopus bimaculoides</name>
    <name type="common">California two-spotted octopus</name>
    <dbReference type="NCBI Taxonomy" id="37653"/>
    <lineage>
        <taxon>Eukaryota</taxon>
        <taxon>Metazoa</taxon>
        <taxon>Spiralia</taxon>
        <taxon>Lophotrochozoa</taxon>
        <taxon>Mollusca</taxon>
        <taxon>Cephalopoda</taxon>
        <taxon>Coleoidea</taxon>
        <taxon>Octopodiformes</taxon>
        <taxon>Octopoda</taxon>
        <taxon>Incirrata</taxon>
        <taxon>Octopodidae</taxon>
        <taxon>Octopus</taxon>
    </lineage>
</organism>
<proteinExistence type="predicted"/>
<protein>
    <submittedName>
        <fullName evidence="1">Uncharacterized protein</fullName>
    </submittedName>
</protein>
<accession>A0A0L8I0S6</accession>
<sequence length="51" mass="5949">MESEEYFWLGPPGFLHWNRLAKSSYGYSDTTVHLVTMLYDQPACYIGCLRT</sequence>
<evidence type="ECO:0000313" key="1">
    <source>
        <dbReference type="EMBL" id="KOF95077.1"/>
    </source>
</evidence>
<gene>
    <name evidence="1" type="ORF">OCBIM_22039655mg</name>
</gene>